<dbReference type="InterPro" id="IPR044552">
    <property type="entry name" value="GLIP1-5/GLL25"/>
</dbReference>
<reference evidence="4 5" key="1">
    <citation type="submission" date="2023-12" db="EMBL/GenBank/DDBJ databases">
        <title>A high-quality genome assembly for Dillenia turbinata (Dilleniales).</title>
        <authorList>
            <person name="Chanderbali A."/>
        </authorList>
    </citation>
    <scope>NUCLEOTIDE SEQUENCE [LARGE SCALE GENOMIC DNA]</scope>
    <source>
        <strain evidence="4">LSX21</strain>
        <tissue evidence="4">Leaf</tissue>
    </source>
</reference>
<dbReference type="GO" id="GO:0016298">
    <property type="term" value="F:lipase activity"/>
    <property type="evidence" value="ECO:0007669"/>
    <property type="project" value="TreeGrafter"/>
</dbReference>
<sequence length="368" mass="40952">MENLSHFIVTFLVILTTSVLVCPVSCIRKNVGGATLFVFGDSLFDPGNNQYRKGGTNDSSNNWPYGESYFKHATGRLSDGRLVPDFIAEFMKLPICIPYLRPGAHRFTQGANFASAGAGVLVQTNPDTSINLQLQLGYFKELEKTLRQELGVAETKKTFGRAIYLFSIGGNDYFNFYNKHPNSNQAQRTQFLRMVIGNFTHVLKEVYEMGGRKFGFQNAGPLGCAPLMRANNTKSPGHCIDEPSAMARLHNRALPKVLKDLQNKLPGFKYSTFDYYNSLIDRIKNPSKYGLKEGKSACCGRGAYRAMLYSCGQGQLGKDYELCSNPKEYVHFDCAHTTEATNLQLAKLLWEGPPTVTSPLSLKDLLNS</sequence>
<dbReference type="Proteomes" id="UP001370490">
    <property type="component" value="Unassembled WGS sequence"/>
</dbReference>
<evidence type="ECO:0000313" key="4">
    <source>
        <dbReference type="EMBL" id="KAK6911809.1"/>
    </source>
</evidence>
<dbReference type="InterPro" id="IPR001087">
    <property type="entry name" value="GDSL"/>
</dbReference>
<proteinExistence type="inferred from homology"/>
<evidence type="ECO:0000256" key="2">
    <source>
        <dbReference type="ARBA" id="ARBA00022729"/>
    </source>
</evidence>
<comment type="caution">
    <text evidence="4">The sequence shown here is derived from an EMBL/GenBank/DDBJ whole genome shotgun (WGS) entry which is preliminary data.</text>
</comment>
<dbReference type="Gene3D" id="3.40.50.1110">
    <property type="entry name" value="SGNH hydrolase"/>
    <property type="match status" value="1"/>
</dbReference>
<keyword evidence="2 3" id="KW-0732">Signal</keyword>
<name>A0AAN8UFG6_9MAGN</name>
<dbReference type="EMBL" id="JBAMMX010000028">
    <property type="protein sequence ID" value="KAK6911809.1"/>
    <property type="molecule type" value="Genomic_DNA"/>
</dbReference>
<evidence type="ECO:0000256" key="3">
    <source>
        <dbReference type="SAM" id="SignalP"/>
    </source>
</evidence>
<feature type="signal peptide" evidence="3">
    <location>
        <begin position="1"/>
        <end position="26"/>
    </location>
</feature>
<dbReference type="InterPro" id="IPR036514">
    <property type="entry name" value="SGNH_hydro_sf"/>
</dbReference>
<accession>A0AAN8UFG6</accession>
<dbReference type="PANTHER" id="PTHR45966:SF12">
    <property type="entry name" value="GDSL ESTERASE_LIPASE 1-LIKE ISOFORM X2"/>
    <property type="match status" value="1"/>
</dbReference>
<keyword evidence="5" id="KW-1185">Reference proteome</keyword>
<evidence type="ECO:0000256" key="1">
    <source>
        <dbReference type="ARBA" id="ARBA00008668"/>
    </source>
</evidence>
<gene>
    <name evidence="4" type="ORF">RJ641_023902</name>
</gene>
<dbReference type="Pfam" id="PF00657">
    <property type="entry name" value="Lipase_GDSL"/>
    <property type="match status" value="1"/>
</dbReference>
<protein>
    <submittedName>
        <fullName evidence="4">GDSL lipase/esterase</fullName>
    </submittedName>
</protein>
<dbReference type="CDD" id="cd01837">
    <property type="entry name" value="SGNH_plant_lipase_like"/>
    <property type="match status" value="1"/>
</dbReference>
<comment type="similarity">
    <text evidence="1">Belongs to the 'GDSL' lipolytic enzyme family.</text>
</comment>
<dbReference type="InterPro" id="IPR035669">
    <property type="entry name" value="SGNH_plant_lipase-like"/>
</dbReference>
<organism evidence="4 5">
    <name type="scientific">Dillenia turbinata</name>
    <dbReference type="NCBI Taxonomy" id="194707"/>
    <lineage>
        <taxon>Eukaryota</taxon>
        <taxon>Viridiplantae</taxon>
        <taxon>Streptophyta</taxon>
        <taxon>Embryophyta</taxon>
        <taxon>Tracheophyta</taxon>
        <taxon>Spermatophyta</taxon>
        <taxon>Magnoliopsida</taxon>
        <taxon>eudicotyledons</taxon>
        <taxon>Gunneridae</taxon>
        <taxon>Pentapetalae</taxon>
        <taxon>Dilleniales</taxon>
        <taxon>Dilleniaceae</taxon>
        <taxon>Dillenia</taxon>
    </lineage>
</organism>
<dbReference type="AlphaFoldDB" id="A0AAN8UFG6"/>
<feature type="chain" id="PRO_5043025643" evidence="3">
    <location>
        <begin position="27"/>
        <end position="368"/>
    </location>
</feature>
<evidence type="ECO:0000313" key="5">
    <source>
        <dbReference type="Proteomes" id="UP001370490"/>
    </source>
</evidence>
<dbReference type="PANTHER" id="PTHR45966">
    <property type="entry name" value="GDSL-LIKE LIPASE/ACYLHYDROLASE"/>
    <property type="match status" value="1"/>
</dbReference>